<proteinExistence type="predicted"/>
<sequence length="341" mass="40271">MKTGIITFHDTTNYGANLQAYSLFKAVKNLGYECEIINYQCENIIKRELPFINIHGSVRNFIGSLVRYPKRAIKHFNLCRFIKSHERLSQKIYTRKNISEANSVYDNFIVGSDILWNLSISGNDFSYFLDFAGDNKGKFSYATSIGEPWTEKEKSEIKKWLSRFDEIAVREKEAVDWVNELSEKKANLVCDPTMLIEPEEWEHFTKKQKFGKYVLIYLPNEKCQADARNFARANNLKIVELKFYDSIEIFLSKIKYAEYIFTGSYHGFLFSLYFHTNIMFYNFQDTSRMRFLAEKFNIENHDATNILEIKEIPEINWDLVDRIREEFQDSSLDYLKGILKK</sequence>
<dbReference type="Pfam" id="PF04230">
    <property type="entry name" value="PS_pyruv_trans"/>
    <property type="match status" value="1"/>
</dbReference>
<organism evidence="2 3">
    <name type="scientific">Treponema succinifaciens (strain ATCC 33096 / DSM 2489 / 6091)</name>
    <dbReference type="NCBI Taxonomy" id="869209"/>
    <lineage>
        <taxon>Bacteria</taxon>
        <taxon>Pseudomonadati</taxon>
        <taxon>Spirochaetota</taxon>
        <taxon>Spirochaetia</taxon>
        <taxon>Spirochaetales</taxon>
        <taxon>Treponemataceae</taxon>
        <taxon>Treponema</taxon>
    </lineage>
</organism>
<gene>
    <name evidence="2" type="ordered locus">Tresu_0944</name>
</gene>
<dbReference type="KEGG" id="tsu:Tresu_0944"/>
<reference evidence="2 3" key="1">
    <citation type="journal article" date="2011" name="Stand. Genomic Sci.">
        <title>Complete genome sequence of Treponema succinifaciens type strain (6091).</title>
        <authorList>
            <person name="Han C."/>
            <person name="Gronow S."/>
            <person name="Teshima H."/>
            <person name="Lapidus A."/>
            <person name="Nolan M."/>
            <person name="Lucas S."/>
            <person name="Hammon N."/>
            <person name="Deshpande S."/>
            <person name="Cheng J.F."/>
            <person name="Zeytun A."/>
            <person name="Tapia R."/>
            <person name="Goodwin L."/>
            <person name="Pitluck S."/>
            <person name="Liolios K."/>
            <person name="Pagani I."/>
            <person name="Ivanova N."/>
            <person name="Mavromatis K."/>
            <person name="Mikhailova N."/>
            <person name="Huntemann M."/>
            <person name="Pati A."/>
            <person name="Chen A."/>
            <person name="Palaniappan K."/>
            <person name="Land M."/>
            <person name="Hauser L."/>
            <person name="Brambilla E.M."/>
            <person name="Rohde M."/>
            <person name="Goker M."/>
            <person name="Woyke T."/>
            <person name="Bristow J."/>
            <person name="Eisen J.A."/>
            <person name="Markowitz V."/>
            <person name="Hugenholtz P."/>
            <person name="Kyrpides N.C."/>
            <person name="Klenk H.P."/>
            <person name="Detter J.C."/>
        </authorList>
    </citation>
    <scope>NUCLEOTIDE SEQUENCE [LARGE SCALE GENOMIC DNA]</scope>
    <source>
        <strain evidence="3">ATCC 33096 / DSM 2489 / 6091</strain>
    </source>
</reference>
<dbReference type="HOGENOM" id="CLU_025617_1_0_12"/>
<protein>
    <recommendedName>
        <fullName evidence="1">Polysaccharide pyruvyl transferase domain-containing protein</fullName>
    </recommendedName>
</protein>
<feature type="domain" description="Polysaccharide pyruvyl transferase" evidence="1">
    <location>
        <begin position="13"/>
        <end position="276"/>
    </location>
</feature>
<evidence type="ECO:0000259" key="1">
    <source>
        <dbReference type="Pfam" id="PF04230"/>
    </source>
</evidence>
<dbReference type="AlphaFoldDB" id="F2NRP6"/>
<dbReference type="GeneID" id="302998111"/>
<dbReference type="STRING" id="869209.Tresu_0944"/>
<accession>F2NRP6</accession>
<dbReference type="OrthoDB" id="430408at2"/>
<name>F2NRP6_TRES6</name>
<reference evidence="3" key="2">
    <citation type="submission" date="2011-04" db="EMBL/GenBank/DDBJ databases">
        <title>The complete genome of chromosome of Treponema succinifaciens DSM 2489.</title>
        <authorList>
            <person name="Lucas S."/>
            <person name="Copeland A."/>
            <person name="Lapidus A."/>
            <person name="Bruce D."/>
            <person name="Goodwin L."/>
            <person name="Pitluck S."/>
            <person name="Peters L."/>
            <person name="Kyrpides N."/>
            <person name="Mavromatis K."/>
            <person name="Ivanova N."/>
            <person name="Ovchinnikova G."/>
            <person name="Teshima H."/>
            <person name="Detter J.C."/>
            <person name="Tapia R."/>
            <person name="Han C."/>
            <person name="Land M."/>
            <person name="Hauser L."/>
            <person name="Markowitz V."/>
            <person name="Cheng J.-F."/>
            <person name="Hugenholtz P."/>
            <person name="Woyke T."/>
            <person name="Wu D."/>
            <person name="Gronow S."/>
            <person name="Wellnitz S."/>
            <person name="Brambilla E."/>
            <person name="Klenk H.-P."/>
            <person name="Eisen J.A."/>
        </authorList>
    </citation>
    <scope>NUCLEOTIDE SEQUENCE [LARGE SCALE GENOMIC DNA]</scope>
    <source>
        <strain evidence="3">ATCC 33096 / DSM 2489 / 6091</strain>
    </source>
</reference>
<evidence type="ECO:0000313" key="3">
    <source>
        <dbReference type="Proteomes" id="UP000006852"/>
    </source>
</evidence>
<dbReference type="Proteomes" id="UP000006852">
    <property type="component" value="Chromosome"/>
</dbReference>
<keyword evidence="3" id="KW-1185">Reference proteome</keyword>
<dbReference type="eggNOG" id="COG2327">
    <property type="taxonomic scope" value="Bacteria"/>
</dbReference>
<dbReference type="RefSeq" id="WP_013701156.1">
    <property type="nucleotide sequence ID" value="NC_015385.1"/>
</dbReference>
<dbReference type="InterPro" id="IPR007345">
    <property type="entry name" value="Polysacch_pyruvyl_Trfase"/>
</dbReference>
<evidence type="ECO:0000313" key="2">
    <source>
        <dbReference type="EMBL" id="AEB13864.1"/>
    </source>
</evidence>
<dbReference type="EMBL" id="CP002631">
    <property type="protein sequence ID" value="AEB13864.1"/>
    <property type="molecule type" value="Genomic_DNA"/>
</dbReference>